<dbReference type="KEGG" id="hdh:G5B40_05010"/>
<dbReference type="PANTHER" id="PTHR38767">
    <property type="entry name" value="DNA POLYMERASE III SUBUNIT CHI"/>
    <property type="match status" value="1"/>
</dbReference>
<dbReference type="InterPro" id="IPR036768">
    <property type="entry name" value="PolIII_chi_sf"/>
</dbReference>
<dbReference type="InterPro" id="IPR007459">
    <property type="entry name" value="DNA_pol3_chi"/>
</dbReference>
<dbReference type="Gene3D" id="3.40.50.10110">
    <property type="entry name" value="DNA polymerase III subunit chi"/>
    <property type="match status" value="1"/>
</dbReference>
<reference evidence="1 2" key="1">
    <citation type="submission" date="2020-02" db="EMBL/GenBank/DDBJ databases">
        <title>complete genome sequence of Rhodobacteraceae bacterium.</title>
        <authorList>
            <person name="Park J."/>
            <person name="Kim Y.-S."/>
            <person name="Kim K.-H."/>
        </authorList>
    </citation>
    <scope>NUCLEOTIDE SEQUENCE [LARGE SCALE GENOMIC DNA]</scope>
    <source>
        <strain evidence="1 2">RR4-56</strain>
    </source>
</reference>
<dbReference type="GO" id="GO:0003887">
    <property type="term" value="F:DNA-directed DNA polymerase activity"/>
    <property type="evidence" value="ECO:0007669"/>
    <property type="project" value="InterPro"/>
</dbReference>
<dbReference type="GO" id="GO:0006260">
    <property type="term" value="P:DNA replication"/>
    <property type="evidence" value="ECO:0007669"/>
    <property type="project" value="InterPro"/>
</dbReference>
<dbReference type="AlphaFoldDB" id="A0A7L5BUY2"/>
<accession>A0A7L5BUY2</accession>
<organism evidence="1 2">
    <name type="scientific">Pikeienuella piscinae</name>
    <dbReference type="NCBI Taxonomy" id="2748098"/>
    <lineage>
        <taxon>Bacteria</taxon>
        <taxon>Pseudomonadati</taxon>
        <taxon>Pseudomonadota</taxon>
        <taxon>Alphaproteobacteria</taxon>
        <taxon>Rhodobacterales</taxon>
        <taxon>Paracoccaceae</taxon>
        <taxon>Pikeienuella</taxon>
    </lineage>
</organism>
<dbReference type="RefSeq" id="WP_165095838.1">
    <property type="nucleotide sequence ID" value="NZ_CP049056.1"/>
</dbReference>
<evidence type="ECO:0000313" key="2">
    <source>
        <dbReference type="Proteomes" id="UP000503336"/>
    </source>
</evidence>
<dbReference type="EMBL" id="CP049056">
    <property type="protein sequence ID" value="QIE54863.1"/>
    <property type="molecule type" value="Genomic_DNA"/>
</dbReference>
<dbReference type="PANTHER" id="PTHR38767:SF1">
    <property type="entry name" value="DNA POLYMERASE III SUBUNIT CHI"/>
    <property type="match status" value="1"/>
</dbReference>
<protein>
    <submittedName>
        <fullName evidence="1">DNA polymerase III subunit chi</fullName>
    </submittedName>
</protein>
<name>A0A7L5BUY2_9RHOB</name>
<proteinExistence type="predicted"/>
<dbReference type="GO" id="GO:0032298">
    <property type="term" value="P:positive regulation of DNA-templated DNA replication initiation"/>
    <property type="evidence" value="ECO:0007669"/>
    <property type="project" value="TreeGrafter"/>
</dbReference>
<dbReference type="GO" id="GO:0003677">
    <property type="term" value="F:DNA binding"/>
    <property type="evidence" value="ECO:0007669"/>
    <property type="project" value="InterPro"/>
</dbReference>
<dbReference type="Pfam" id="PF04364">
    <property type="entry name" value="DNA_pol3_chi"/>
    <property type="match status" value="1"/>
</dbReference>
<dbReference type="Proteomes" id="UP000503336">
    <property type="component" value="Chromosome"/>
</dbReference>
<dbReference type="SUPFAM" id="SSF102400">
    <property type="entry name" value="DNA polymerase III chi subunit"/>
    <property type="match status" value="1"/>
</dbReference>
<dbReference type="NCBIfam" id="NF004347">
    <property type="entry name" value="PRK05728.1-4"/>
    <property type="match status" value="1"/>
</dbReference>
<evidence type="ECO:0000313" key="1">
    <source>
        <dbReference type="EMBL" id="QIE54863.1"/>
    </source>
</evidence>
<sequence length="155" mass="16803">MAEILFYHLTRRPLEAAVPGLLEKCLERGWKVVLRAGSRERAEALNRHLWTYREDGFLPHGGPEDGEGPRQPVYLTAGTETPNSPDVLMLVDGAEATAAEVGDYIRALLLFDGHDEAALAAARAAWKTMTAAGLKAIYWAETDAGGWTKKAEAGG</sequence>
<keyword evidence="2" id="KW-1185">Reference proteome</keyword>
<gene>
    <name evidence="1" type="ORF">G5B40_05010</name>
</gene>